<dbReference type="AlphaFoldDB" id="A0AAV6WEW0"/>
<evidence type="ECO:0000313" key="1">
    <source>
        <dbReference type="EMBL" id="KAG8367325.1"/>
    </source>
</evidence>
<keyword evidence="2" id="KW-1185">Reference proteome</keyword>
<dbReference type="EMBL" id="WHWC01000016">
    <property type="protein sequence ID" value="KAG8367325.1"/>
    <property type="molecule type" value="Genomic_DNA"/>
</dbReference>
<evidence type="ECO:0000313" key="2">
    <source>
        <dbReference type="Proteomes" id="UP000826271"/>
    </source>
</evidence>
<reference evidence="1" key="1">
    <citation type="submission" date="2019-10" db="EMBL/GenBank/DDBJ databases">
        <authorList>
            <person name="Zhang R."/>
            <person name="Pan Y."/>
            <person name="Wang J."/>
            <person name="Ma R."/>
            <person name="Yu S."/>
        </authorList>
    </citation>
    <scope>NUCLEOTIDE SEQUENCE</scope>
    <source>
        <strain evidence="1">LA-IB0</strain>
        <tissue evidence="1">Leaf</tissue>
    </source>
</reference>
<comment type="caution">
    <text evidence="1">The sequence shown here is derived from an EMBL/GenBank/DDBJ whole genome shotgun (WGS) entry which is preliminary data.</text>
</comment>
<proteinExistence type="predicted"/>
<sequence length="241" mass="27252">MGVAKYSCGVVWAAEMEGGFQDLVQKIVILIEVQSQEVCVNVLEVGEGNGVLKKNSFDPLQCHENNDDRPKCYRAKMGIPELKNRCNKMEMEIPKLKLMVEFPTEKGICASLTKALAVRSRDAIASVSKCGFEDSARALSASVRYLHGHCYTTAFQGADEDLEFSAKRRFVRVFFSTLKPKYCKVDEASMDVEDGNGIEQRNNVNEVGMMSFIEGFHQWQQQHCMISRPPYNTTTPLVWYR</sequence>
<gene>
    <name evidence="1" type="ORF">BUALT_Bualt16G0060500</name>
</gene>
<dbReference type="Proteomes" id="UP000826271">
    <property type="component" value="Unassembled WGS sequence"/>
</dbReference>
<organism evidence="1 2">
    <name type="scientific">Buddleja alternifolia</name>
    <dbReference type="NCBI Taxonomy" id="168488"/>
    <lineage>
        <taxon>Eukaryota</taxon>
        <taxon>Viridiplantae</taxon>
        <taxon>Streptophyta</taxon>
        <taxon>Embryophyta</taxon>
        <taxon>Tracheophyta</taxon>
        <taxon>Spermatophyta</taxon>
        <taxon>Magnoliopsida</taxon>
        <taxon>eudicotyledons</taxon>
        <taxon>Gunneridae</taxon>
        <taxon>Pentapetalae</taxon>
        <taxon>asterids</taxon>
        <taxon>lamiids</taxon>
        <taxon>Lamiales</taxon>
        <taxon>Scrophulariaceae</taxon>
        <taxon>Buddlejeae</taxon>
        <taxon>Buddleja</taxon>
    </lineage>
</organism>
<name>A0AAV6WEW0_9LAMI</name>
<protein>
    <submittedName>
        <fullName evidence="1">Uncharacterized protein</fullName>
    </submittedName>
</protein>
<accession>A0AAV6WEW0</accession>